<feature type="compositionally biased region" description="Polar residues" evidence="1">
    <location>
        <begin position="84"/>
        <end position="95"/>
    </location>
</feature>
<feature type="compositionally biased region" description="Low complexity" evidence="1">
    <location>
        <begin position="616"/>
        <end position="631"/>
    </location>
</feature>
<reference evidence="2 3" key="1">
    <citation type="submission" date="2016-07" db="EMBL/GenBank/DDBJ databases">
        <title>Pervasive Adenine N6-methylation of Active Genes in Fungi.</title>
        <authorList>
            <consortium name="DOE Joint Genome Institute"/>
            <person name="Mondo S.J."/>
            <person name="Dannebaum R.O."/>
            <person name="Kuo R.C."/>
            <person name="Labutti K."/>
            <person name="Haridas S."/>
            <person name="Kuo A."/>
            <person name="Salamov A."/>
            <person name="Ahrendt S.R."/>
            <person name="Lipzen A."/>
            <person name="Sullivan W."/>
            <person name="Andreopoulos W.B."/>
            <person name="Clum A."/>
            <person name="Lindquist E."/>
            <person name="Daum C."/>
            <person name="Ramamoorthy G.K."/>
            <person name="Gryganskyi A."/>
            <person name="Culley D."/>
            <person name="Magnuson J.K."/>
            <person name="James T.Y."/>
            <person name="O'Malley M.A."/>
            <person name="Stajich J.E."/>
            <person name="Spatafora J.W."/>
            <person name="Visel A."/>
            <person name="Grigoriev I.V."/>
        </authorList>
    </citation>
    <scope>NUCLEOTIDE SEQUENCE [LARGE SCALE GENOMIC DNA]</scope>
    <source>
        <strain evidence="2 3">ATCC 12442</strain>
    </source>
</reference>
<organism evidence="2 3">
    <name type="scientific">Linderina pennispora</name>
    <dbReference type="NCBI Taxonomy" id="61395"/>
    <lineage>
        <taxon>Eukaryota</taxon>
        <taxon>Fungi</taxon>
        <taxon>Fungi incertae sedis</taxon>
        <taxon>Zoopagomycota</taxon>
        <taxon>Kickxellomycotina</taxon>
        <taxon>Kickxellomycetes</taxon>
        <taxon>Kickxellales</taxon>
        <taxon>Kickxellaceae</taxon>
        <taxon>Linderina</taxon>
    </lineage>
</organism>
<feature type="region of interest" description="Disordered" evidence="1">
    <location>
        <begin position="81"/>
        <end position="118"/>
    </location>
</feature>
<dbReference type="AlphaFoldDB" id="A0A1Y1WM68"/>
<feature type="compositionally biased region" description="Basic and acidic residues" evidence="1">
    <location>
        <begin position="696"/>
        <end position="716"/>
    </location>
</feature>
<dbReference type="Proteomes" id="UP000193922">
    <property type="component" value="Unassembled WGS sequence"/>
</dbReference>
<dbReference type="OrthoDB" id="10254377at2759"/>
<sequence>MTDPRLLVAGHRKFHNGQLREAAAAYLEYVGNAALSMRESVLRQHTVDVDGAHQTFKDLQQVITRLEDIYDTLGRSAIALPPTASLTGGNASDPDSSSDHNPGRKSGSAEPTGRLPPIPLSDLSKLVIMRTYAATMAMQQRKAQIGRADTAHARRLMEEEQIGREDLDKLSQHLRAVEALSLTAWDLFAHVQVPEDMVSGGAEVDVASSVRNCAGFAVFLGHAAAGILLDTAASIAKGATSNLAPPSARRSMEMSSLSNLKGHPHIVTCLVVLTHILVRVFGDFNGGIAIRRLQSLWRHVDQQTVGLLEDLCGMTGPSGSAGEEAGRLHTIDEARYHSTLKAVAAELKTRYTGNPLDIHSQTAKSLIVAIPYMPRSISSLRPDGSQLLDQEKRVFGWSGSHSPHDLRHRSRQHTYMPGIYTVEAGDNVYQTYMPVTLSELIDTGCSMEPARPHTPSMSTARATQLSVRDASLQHWILTRPVRIQTPLASEAGIFLERSESSATPNVVHTMVAPPSVLHLAARDHDQRDVESDIGSMQVQVPLNAYRISHETSEVSSQADDQLPSVDDFLGQFLATEQTKMDEHGVPDYLQSSSLEDASENRGEAGDSSEGSDDSVSDSSGSGGLSDLDLPSVPEDAKAATDGNSNPQAADGISKEADSSLGEEPADTSANQDEKLDGAAADQDKEPAETAAAQDTKGQHVRLDEQTKKGLPSKDEAANPDPAAASDAYINTDDESTVSKHEDAGEPAPMSPATSAEPRSGTGSKRPDEP</sequence>
<dbReference type="STRING" id="61395.A0A1Y1WM68"/>
<dbReference type="EMBL" id="MCFD01000001">
    <property type="protein sequence ID" value="ORX74649.1"/>
    <property type="molecule type" value="Genomic_DNA"/>
</dbReference>
<evidence type="ECO:0000313" key="2">
    <source>
        <dbReference type="EMBL" id="ORX74649.1"/>
    </source>
</evidence>
<evidence type="ECO:0000256" key="1">
    <source>
        <dbReference type="SAM" id="MobiDB-lite"/>
    </source>
</evidence>
<dbReference type="RefSeq" id="XP_040747860.1">
    <property type="nucleotide sequence ID" value="XM_040886264.1"/>
</dbReference>
<feature type="compositionally biased region" description="Basic and acidic residues" evidence="1">
    <location>
        <begin position="671"/>
        <end position="687"/>
    </location>
</feature>
<protein>
    <submittedName>
        <fullName evidence="2">Uncharacterized protein</fullName>
    </submittedName>
</protein>
<proteinExistence type="predicted"/>
<comment type="caution">
    <text evidence="2">The sequence shown here is derived from an EMBL/GenBank/DDBJ whole genome shotgun (WGS) entry which is preliminary data.</text>
</comment>
<accession>A0A1Y1WM68</accession>
<dbReference type="GeneID" id="63802912"/>
<feature type="region of interest" description="Disordered" evidence="1">
    <location>
        <begin position="579"/>
        <end position="769"/>
    </location>
</feature>
<feature type="compositionally biased region" description="Low complexity" evidence="1">
    <location>
        <begin position="718"/>
        <end position="727"/>
    </location>
</feature>
<keyword evidence="3" id="KW-1185">Reference proteome</keyword>
<gene>
    <name evidence="2" type="ORF">DL89DRAFT_264465</name>
</gene>
<evidence type="ECO:0000313" key="3">
    <source>
        <dbReference type="Proteomes" id="UP000193922"/>
    </source>
</evidence>
<name>A0A1Y1WM68_9FUNG</name>